<dbReference type="InterPro" id="IPR051781">
    <property type="entry name" value="Metallo-dep_Hydrolase"/>
</dbReference>
<evidence type="ECO:0000313" key="2">
    <source>
        <dbReference type="EMBL" id="KAB8191877.1"/>
    </source>
</evidence>
<proteinExistence type="predicted"/>
<dbReference type="SUPFAM" id="SSF51338">
    <property type="entry name" value="Composite domain of metallo-dependent hydrolases"/>
    <property type="match status" value="1"/>
</dbReference>
<accession>A0A5C4W4A3</accession>
<evidence type="ECO:0000259" key="1">
    <source>
        <dbReference type="Pfam" id="PF01979"/>
    </source>
</evidence>
<organism evidence="2 3">
    <name type="scientific">Nonomuraea phyllanthi</name>
    <dbReference type="NCBI Taxonomy" id="2219224"/>
    <lineage>
        <taxon>Bacteria</taxon>
        <taxon>Bacillati</taxon>
        <taxon>Actinomycetota</taxon>
        <taxon>Actinomycetes</taxon>
        <taxon>Streptosporangiales</taxon>
        <taxon>Streptosporangiaceae</taxon>
        <taxon>Nonomuraea</taxon>
    </lineage>
</organism>
<dbReference type="GO" id="GO:0016810">
    <property type="term" value="F:hydrolase activity, acting on carbon-nitrogen (but not peptide) bonds"/>
    <property type="evidence" value="ECO:0007669"/>
    <property type="project" value="InterPro"/>
</dbReference>
<feature type="domain" description="Amidohydrolase-related" evidence="1">
    <location>
        <begin position="55"/>
        <end position="369"/>
    </location>
</feature>
<protein>
    <submittedName>
        <fullName evidence="2">Amidohydrolase family protein</fullName>
    </submittedName>
</protein>
<reference evidence="2 3" key="1">
    <citation type="submission" date="2019-10" db="EMBL/GenBank/DDBJ databases">
        <title>Nonomuraea sp. nov., isolated from Phyllanthus amarus.</title>
        <authorList>
            <person name="Klykleung N."/>
            <person name="Tanasupawat S."/>
        </authorList>
    </citation>
    <scope>NUCLEOTIDE SEQUENCE [LARGE SCALE GENOMIC DNA]</scope>
    <source>
        <strain evidence="2 3">PA1-10</strain>
    </source>
</reference>
<dbReference type="AlphaFoldDB" id="A0A5C4W4A3"/>
<evidence type="ECO:0000313" key="3">
    <source>
        <dbReference type="Proteomes" id="UP000312512"/>
    </source>
</evidence>
<dbReference type="PANTHER" id="PTHR43135">
    <property type="entry name" value="ALPHA-D-RIBOSE 1-METHYLPHOSPHONATE 5-TRIPHOSPHATE DIPHOSPHATASE"/>
    <property type="match status" value="1"/>
</dbReference>
<keyword evidence="2" id="KW-0378">Hydrolase</keyword>
<name>A0A5C4W4A3_9ACTN</name>
<dbReference type="Pfam" id="PF01979">
    <property type="entry name" value="Amidohydro_1"/>
    <property type="match status" value="1"/>
</dbReference>
<dbReference type="InterPro" id="IPR011059">
    <property type="entry name" value="Metal-dep_hydrolase_composite"/>
</dbReference>
<dbReference type="EMBL" id="VDLX02000011">
    <property type="protein sequence ID" value="KAB8191877.1"/>
    <property type="molecule type" value="Genomic_DNA"/>
</dbReference>
<keyword evidence="3" id="KW-1185">Reference proteome</keyword>
<dbReference type="OrthoDB" id="3451205at2"/>
<dbReference type="SUPFAM" id="SSF51556">
    <property type="entry name" value="Metallo-dependent hydrolases"/>
    <property type="match status" value="1"/>
</dbReference>
<dbReference type="Proteomes" id="UP000312512">
    <property type="component" value="Unassembled WGS sequence"/>
</dbReference>
<dbReference type="InterPro" id="IPR006680">
    <property type="entry name" value="Amidohydro-rel"/>
</dbReference>
<dbReference type="PANTHER" id="PTHR43135:SF3">
    <property type="entry name" value="ALPHA-D-RIBOSE 1-METHYLPHOSPHONATE 5-TRIPHOSPHATE DIPHOSPHATASE"/>
    <property type="match status" value="1"/>
</dbReference>
<dbReference type="Gene3D" id="3.20.20.140">
    <property type="entry name" value="Metal-dependent hydrolases"/>
    <property type="match status" value="1"/>
</dbReference>
<dbReference type="InterPro" id="IPR032466">
    <property type="entry name" value="Metal_Hydrolase"/>
</dbReference>
<comment type="caution">
    <text evidence="2">The sequence shown here is derived from an EMBL/GenBank/DDBJ whole genome shotgun (WGS) entry which is preliminary data.</text>
</comment>
<gene>
    <name evidence="2" type="ORF">FH608_028400</name>
</gene>
<sequence>MSMAEVAFVGGRVVTGTGRVIDRGTVLVREGVIERVDDDPLVPEGVPVVEAGGRWVLPGFVDAHTHIGAHEDGEGPAGADASEVSEPDMSAVRAIDAVNIEDRAFRDALAGGVTTVVVKPGSGNPIGGTSVAMKTWGGRTVDEQVVKQPAGVKSALGENPKSAWGERGRLPRTRLGVALVIRRALIAAGEYAARQAEARDKGEFFARDLGKEALAAALAGDLAWDQHVHRHDDIATALRIADEFGLRLVLNHGTEAHRLAAELAERDVPVIFGPVLSTRGKVETREASVGNLVTLARAGVRTAICTDHPVVPIDALVLQAAVARRAGLTWDEAIAAISSAAASIAGLGERVGALEPGRDGDVVVWSGDPLDLGSAVERVHILGREVYRAGNGAPVVADRWAER</sequence>